<dbReference type="Proteomes" id="UP000289886">
    <property type="component" value="Unassembled WGS sequence"/>
</dbReference>
<dbReference type="EMBL" id="SCEB01000233">
    <property type="protein sequence ID" value="RXN00147.1"/>
    <property type="molecule type" value="Genomic_DNA"/>
</dbReference>
<name>A0A662YVN9_ACIRT</name>
<dbReference type="AlphaFoldDB" id="A0A662YVN9"/>
<evidence type="ECO:0000313" key="2">
    <source>
        <dbReference type="EMBL" id="RXN00147.1"/>
    </source>
</evidence>
<gene>
    <name evidence="2" type="ORF">EOD39_10152</name>
</gene>
<evidence type="ECO:0000256" key="1">
    <source>
        <dbReference type="SAM" id="Phobius"/>
    </source>
</evidence>
<keyword evidence="1" id="KW-0472">Membrane</keyword>
<accession>A0A662YVN9</accession>
<keyword evidence="1" id="KW-1133">Transmembrane helix</keyword>
<feature type="transmembrane region" description="Helical" evidence="1">
    <location>
        <begin position="68"/>
        <end position="86"/>
    </location>
</feature>
<evidence type="ECO:0000313" key="3">
    <source>
        <dbReference type="Proteomes" id="UP000289886"/>
    </source>
</evidence>
<sequence>MFKKYNGIIWPVALSFGVRYCPNTSRHRLIASQQQNKWSSGPPSTLRQGILQATGRCARPAEEQSSTGIGFAIYAHIFYVHLFYALDSS</sequence>
<organism evidence="2 3">
    <name type="scientific">Acipenser ruthenus</name>
    <name type="common">Sterlet sturgeon</name>
    <dbReference type="NCBI Taxonomy" id="7906"/>
    <lineage>
        <taxon>Eukaryota</taxon>
        <taxon>Metazoa</taxon>
        <taxon>Chordata</taxon>
        <taxon>Craniata</taxon>
        <taxon>Vertebrata</taxon>
        <taxon>Euteleostomi</taxon>
        <taxon>Actinopterygii</taxon>
        <taxon>Chondrostei</taxon>
        <taxon>Acipenseriformes</taxon>
        <taxon>Acipenseridae</taxon>
        <taxon>Acipenser</taxon>
    </lineage>
</organism>
<reference evidence="2 3" key="1">
    <citation type="submission" date="2019-01" db="EMBL/GenBank/DDBJ databases">
        <title>Draft Genome and Complete Hox-Cluster Characterization of the Sterlet Sturgeon (Acipenser ruthenus).</title>
        <authorList>
            <person name="Wei Q."/>
        </authorList>
    </citation>
    <scope>NUCLEOTIDE SEQUENCE [LARGE SCALE GENOMIC DNA]</scope>
    <source>
        <strain evidence="2">WHYD16114868_AA</strain>
        <tissue evidence="2">Blood</tissue>
    </source>
</reference>
<keyword evidence="1" id="KW-0812">Transmembrane</keyword>
<protein>
    <submittedName>
        <fullName evidence="2">Uncharacterized protein</fullName>
    </submittedName>
</protein>
<comment type="caution">
    <text evidence="2">The sequence shown here is derived from an EMBL/GenBank/DDBJ whole genome shotgun (WGS) entry which is preliminary data.</text>
</comment>
<proteinExistence type="predicted"/>
<keyword evidence="3" id="KW-1185">Reference proteome</keyword>